<organism evidence="4 5">
    <name type="scientific">Chitinophaga solisilvae</name>
    <dbReference type="NCBI Taxonomy" id="1233460"/>
    <lineage>
        <taxon>Bacteria</taxon>
        <taxon>Pseudomonadati</taxon>
        <taxon>Bacteroidota</taxon>
        <taxon>Chitinophagia</taxon>
        <taxon>Chitinophagales</taxon>
        <taxon>Chitinophagaceae</taxon>
        <taxon>Chitinophaga</taxon>
    </lineage>
</organism>
<dbReference type="InterPro" id="IPR037923">
    <property type="entry name" value="HTH-like"/>
</dbReference>
<keyword evidence="3" id="KW-0804">Transcription</keyword>
<reference evidence="4" key="1">
    <citation type="submission" date="2020-05" db="EMBL/GenBank/DDBJ databases">
        <title>Chitinophaga laudate sp. nov., isolated from a tropical peat swamp.</title>
        <authorList>
            <person name="Goh C.B.S."/>
            <person name="Lee M.S."/>
            <person name="Parimannan S."/>
            <person name="Pasbakhsh P."/>
            <person name="Yule C.M."/>
            <person name="Rajandas H."/>
            <person name="Loke S."/>
            <person name="Croft L."/>
            <person name="Tan J.B.L."/>
        </authorList>
    </citation>
    <scope>NUCLEOTIDE SEQUENCE</scope>
    <source>
        <strain evidence="4">Mgbs1</strain>
    </source>
</reference>
<dbReference type="PANTHER" id="PTHR43280">
    <property type="entry name" value="ARAC-FAMILY TRANSCRIPTIONAL REGULATOR"/>
    <property type="match status" value="1"/>
</dbReference>
<comment type="caution">
    <text evidence="4">The sequence shown here is derived from an EMBL/GenBank/DDBJ whole genome shotgun (WGS) entry which is preliminary data.</text>
</comment>
<protein>
    <submittedName>
        <fullName evidence="4">Helix-turn-helix transcriptional regulator</fullName>
    </submittedName>
</protein>
<dbReference type="Pfam" id="PF12833">
    <property type="entry name" value="HTH_18"/>
    <property type="match status" value="1"/>
</dbReference>
<dbReference type="SUPFAM" id="SSF46689">
    <property type="entry name" value="Homeodomain-like"/>
    <property type="match status" value="1"/>
</dbReference>
<keyword evidence="5" id="KW-1185">Reference proteome</keyword>
<dbReference type="SMART" id="SM00342">
    <property type="entry name" value="HTH_ARAC"/>
    <property type="match status" value="1"/>
</dbReference>
<dbReference type="AlphaFoldDB" id="A0A433WKT8"/>
<dbReference type="GO" id="GO:0043565">
    <property type="term" value="F:sequence-specific DNA binding"/>
    <property type="evidence" value="ECO:0007669"/>
    <property type="project" value="InterPro"/>
</dbReference>
<proteinExistence type="predicted"/>
<name>A0A433WKT8_9BACT</name>
<dbReference type="InterPro" id="IPR020449">
    <property type="entry name" value="Tscrpt_reg_AraC-type_HTH"/>
</dbReference>
<gene>
    <name evidence="4" type="ORF">ECE50_000200</name>
</gene>
<dbReference type="InterPro" id="IPR009057">
    <property type="entry name" value="Homeodomain-like_sf"/>
</dbReference>
<dbReference type="PANTHER" id="PTHR43280:SF10">
    <property type="entry name" value="REGULATORY PROTEIN POCR"/>
    <property type="match status" value="1"/>
</dbReference>
<dbReference type="SUPFAM" id="SSF51215">
    <property type="entry name" value="Regulatory protein AraC"/>
    <property type="match status" value="1"/>
</dbReference>
<evidence type="ECO:0000256" key="1">
    <source>
        <dbReference type="ARBA" id="ARBA00023015"/>
    </source>
</evidence>
<dbReference type="PRINTS" id="PR00032">
    <property type="entry name" value="HTHARAC"/>
</dbReference>
<dbReference type="RefSeq" id="WP_127036563.1">
    <property type="nucleotide sequence ID" value="NZ_JAABOK010000009.1"/>
</dbReference>
<keyword evidence="2" id="KW-0238">DNA-binding</keyword>
<dbReference type="EMBL" id="RIAR02000001">
    <property type="protein sequence ID" value="NSL85234.1"/>
    <property type="molecule type" value="Genomic_DNA"/>
</dbReference>
<dbReference type="InterPro" id="IPR018060">
    <property type="entry name" value="HTH_AraC"/>
</dbReference>
<evidence type="ECO:0000256" key="3">
    <source>
        <dbReference type="ARBA" id="ARBA00023163"/>
    </source>
</evidence>
<dbReference type="Proteomes" id="UP000281028">
    <property type="component" value="Unassembled WGS sequence"/>
</dbReference>
<dbReference type="OrthoDB" id="636258at2"/>
<evidence type="ECO:0000256" key="2">
    <source>
        <dbReference type="ARBA" id="ARBA00023125"/>
    </source>
</evidence>
<evidence type="ECO:0000313" key="4">
    <source>
        <dbReference type="EMBL" id="NSL85234.1"/>
    </source>
</evidence>
<accession>A0A433WKT8</accession>
<dbReference type="GO" id="GO:0003700">
    <property type="term" value="F:DNA-binding transcription factor activity"/>
    <property type="evidence" value="ECO:0007669"/>
    <property type="project" value="InterPro"/>
</dbReference>
<dbReference type="Gene3D" id="1.10.10.60">
    <property type="entry name" value="Homeodomain-like"/>
    <property type="match status" value="2"/>
</dbReference>
<keyword evidence="1" id="KW-0805">Transcription regulation</keyword>
<evidence type="ECO:0000313" key="5">
    <source>
        <dbReference type="Proteomes" id="UP000281028"/>
    </source>
</evidence>
<sequence>MGARNLYTPFELLELNMEDWTPRPLIYHFFEIIHIQEGTGVRVVNGNRFPYRPGSVFIFTPRDCRGFEIAQPTRFVTVRFSELFLGKEYGAEERERITGWLKQLEYILFNHNKHQPVLVQRVNDCKMMASLIANMMEEYRNRHQYYENNLQHYLTLLLNLIARNVEAASAVREPDGEAPLISRLITWIQQHIYYPEQLKLETMAARFNISVNYIGEFFKKQTGESIQQYIICYKLRLVELRVENSRLTIGEIADELGFSDESHMSRLFKKYYGVSPAAYRKQKKEGGRQPE</sequence>
<dbReference type="PROSITE" id="PS01124">
    <property type="entry name" value="HTH_ARAC_FAMILY_2"/>
    <property type="match status" value="1"/>
</dbReference>